<evidence type="ECO:0000256" key="2">
    <source>
        <dbReference type="ARBA" id="ARBA00022737"/>
    </source>
</evidence>
<evidence type="ECO:0000256" key="1">
    <source>
        <dbReference type="ARBA" id="ARBA00022723"/>
    </source>
</evidence>
<evidence type="ECO:0000313" key="3">
    <source>
        <dbReference type="EMBL" id="CAB3260918.1"/>
    </source>
</evidence>
<dbReference type="InterPro" id="IPR011992">
    <property type="entry name" value="EF-hand-dom_pair"/>
</dbReference>
<dbReference type="AlphaFoldDB" id="A0A6F9DFQ4"/>
<name>A0A6F9DFQ4_9ASCI</name>
<proteinExistence type="evidence at transcript level"/>
<protein>
    <submittedName>
        <fullName evidence="3">Uncharacterized protein LOC100176273</fullName>
    </submittedName>
</protein>
<organism evidence="3">
    <name type="scientific">Phallusia mammillata</name>
    <dbReference type="NCBI Taxonomy" id="59560"/>
    <lineage>
        <taxon>Eukaryota</taxon>
        <taxon>Metazoa</taxon>
        <taxon>Chordata</taxon>
        <taxon>Tunicata</taxon>
        <taxon>Ascidiacea</taxon>
        <taxon>Phlebobranchia</taxon>
        <taxon>Ascidiidae</taxon>
        <taxon>Phallusia</taxon>
    </lineage>
</organism>
<reference evidence="3" key="1">
    <citation type="submission" date="2020-04" db="EMBL/GenBank/DDBJ databases">
        <authorList>
            <person name="Neveu A P."/>
        </authorList>
    </citation>
    <scope>NUCLEOTIDE SEQUENCE</scope>
    <source>
        <tissue evidence="3">Whole embryo</tissue>
    </source>
</reference>
<dbReference type="EMBL" id="LR786432">
    <property type="protein sequence ID" value="CAB3260918.1"/>
    <property type="molecule type" value="mRNA"/>
</dbReference>
<accession>A0A6F9DFQ4</accession>
<sequence length="180" mass="20687">MGQGASYFTEEEQEEILEETKLSPKYLMEIQKRYSNLDASKSKDETVGVPVKDILLIPEIHQHKLGYLFAEKLGGRSGLLYPKDFVNLFSALSTARPPSEKLKILFDLLDVRRFGYIGGIELYRFYHLLFSPALDNDQIEAITRNAIKVCGEKIDFAKFQTCFPLWQVVEKMTVELQLTE</sequence>
<dbReference type="Gene3D" id="1.10.238.10">
    <property type="entry name" value="EF-hand"/>
    <property type="match status" value="1"/>
</dbReference>
<keyword evidence="2" id="KW-0677">Repeat</keyword>
<gene>
    <name evidence="3" type="primary">LOC100176273</name>
</gene>
<dbReference type="PANTHER" id="PTHR45942">
    <property type="entry name" value="PROTEIN PHOSPATASE 3 REGULATORY SUBUNIT B ALPHA ISOFORM TYPE 1"/>
    <property type="match status" value="1"/>
</dbReference>
<dbReference type="GO" id="GO:0046872">
    <property type="term" value="F:metal ion binding"/>
    <property type="evidence" value="ECO:0007669"/>
    <property type="project" value="UniProtKB-KW"/>
</dbReference>
<keyword evidence="1" id="KW-0479">Metal-binding</keyword>
<dbReference type="SUPFAM" id="SSF47473">
    <property type="entry name" value="EF-hand"/>
    <property type="match status" value="1"/>
</dbReference>